<evidence type="ECO:0000256" key="1">
    <source>
        <dbReference type="SAM" id="MobiDB-lite"/>
    </source>
</evidence>
<organism evidence="2 3">
    <name type="scientific">Thamnocephalis sphaerospora</name>
    <dbReference type="NCBI Taxonomy" id="78915"/>
    <lineage>
        <taxon>Eukaryota</taxon>
        <taxon>Fungi</taxon>
        <taxon>Fungi incertae sedis</taxon>
        <taxon>Zoopagomycota</taxon>
        <taxon>Zoopagomycotina</taxon>
        <taxon>Zoopagomycetes</taxon>
        <taxon>Zoopagales</taxon>
        <taxon>Sigmoideomycetaceae</taxon>
        <taxon>Thamnocephalis</taxon>
    </lineage>
</organism>
<keyword evidence="3" id="KW-1185">Reference proteome</keyword>
<dbReference type="AlphaFoldDB" id="A0A4P9XUT3"/>
<feature type="compositionally biased region" description="Basic and acidic residues" evidence="1">
    <location>
        <begin position="120"/>
        <end position="129"/>
    </location>
</feature>
<name>A0A4P9XUT3_9FUNG</name>
<sequence length="229" mass="24788">MDRPDTQNQRRKSSLDLIITGIAGSADGPDRAIDLCDHTGVIEDRSHVDQHAYTSQYTGRFAVEDAETGAGFEPAVSQLISSPQEGGAGAHHGSERDASILELREPKDTPAGRINAGLREARKEHKSSERLTPTPLFFHPSGERVDSLAEELSPDNAQSFKPATYFGAGLGSHAADEQAFAHPLSATGRRRESVMLCELEQREQHDLGENAPPIVPEESSKITNSPETL</sequence>
<feature type="region of interest" description="Disordered" evidence="1">
    <location>
        <begin position="120"/>
        <end position="139"/>
    </location>
</feature>
<accession>A0A4P9XUT3</accession>
<evidence type="ECO:0000313" key="3">
    <source>
        <dbReference type="Proteomes" id="UP000271241"/>
    </source>
</evidence>
<evidence type="ECO:0000313" key="2">
    <source>
        <dbReference type="EMBL" id="RKP10004.1"/>
    </source>
</evidence>
<reference evidence="3" key="1">
    <citation type="journal article" date="2018" name="Nat. Microbiol.">
        <title>Leveraging single-cell genomics to expand the fungal tree of life.</title>
        <authorList>
            <person name="Ahrendt S.R."/>
            <person name="Quandt C.A."/>
            <person name="Ciobanu D."/>
            <person name="Clum A."/>
            <person name="Salamov A."/>
            <person name="Andreopoulos B."/>
            <person name="Cheng J.F."/>
            <person name="Woyke T."/>
            <person name="Pelin A."/>
            <person name="Henrissat B."/>
            <person name="Reynolds N.K."/>
            <person name="Benny G.L."/>
            <person name="Smith M.E."/>
            <person name="James T.Y."/>
            <person name="Grigoriev I.V."/>
        </authorList>
    </citation>
    <scope>NUCLEOTIDE SEQUENCE [LARGE SCALE GENOMIC DNA]</scope>
    <source>
        <strain evidence="3">RSA 1356</strain>
    </source>
</reference>
<dbReference type="Proteomes" id="UP000271241">
    <property type="component" value="Unassembled WGS sequence"/>
</dbReference>
<gene>
    <name evidence="2" type="ORF">THASP1DRAFT_28230</name>
</gene>
<feature type="region of interest" description="Disordered" evidence="1">
    <location>
        <begin position="202"/>
        <end position="229"/>
    </location>
</feature>
<dbReference type="EMBL" id="KZ992476">
    <property type="protein sequence ID" value="RKP10004.1"/>
    <property type="molecule type" value="Genomic_DNA"/>
</dbReference>
<protein>
    <submittedName>
        <fullName evidence="2">Uncharacterized protein</fullName>
    </submittedName>
</protein>
<proteinExistence type="predicted"/>
<dbReference type="OrthoDB" id="5588228at2759"/>